<dbReference type="GeneID" id="19468787"/>
<dbReference type="eggNOG" id="ENOG502S8FX">
    <property type="taxonomic scope" value="Eukaryota"/>
</dbReference>
<dbReference type="Gene3D" id="3.30.710.10">
    <property type="entry name" value="Potassium Channel Kv1.1, Chain A"/>
    <property type="match status" value="1"/>
</dbReference>
<evidence type="ECO:0000256" key="1">
    <source>
        <dbReference type="SAM" id="MobiDB-lite"/>
    </source>
</evidence>
<gene>
    <name evidence="2" type="ORF">GLAREA_09740</name>
</gene>
<dbReference type="Proteomes" id="UP000016922">
    <property type="component" value="Unassembled WGS sequence"/>
</dbReference>
<feature type="region of interest" description="Disordered" evidence="1">
    <location>
        <begin position="306"/>
        <end position="406"/>
    </location>
</feature>
<feature type="compositionally biased region" description="Polar residues" evidence="1">
    <location>
        <begin position="306"/>
        <end position="315"/>
    </location>
</feature>
<accession>S3CUD0</accession>
<keyword evidence="3" id="KW-1185">Reference proteome</keyword>
<reference evidence="2 3" key="1">
    <citation type="journal article" date="2013" name="BMC Genomics">
        <title>Genomics-driven discovery of the pneumocandin biosynthetic gene cluster in the fungus Glarea lozoyensis.</title>
        <authorList>
            <person name="Chen L."/>
            <person name="Yue Q."/>
            <person name="Zhang X."/>
            <person name="Xiang M."/>
            <person name="Wang C."/>
            <person name="Li S."/>
            <person name="Che Y."/>
            <person name="Ortiz-Lopez F.J."/>
            <person name="Bills G.F."/>
            <person name="Liu X."/>
            <person name="An Z."/>
        </authorList>
    </citation>
    <scope>NUCLEOTIDE SEQUENCE [LARGE SCALE GENOMIC DNA]</scope>
    <source>
        <strain evidence="3">ATCC 20868 / MF5171</strain>
    </source>
</reference>
<dbReference type="OMA" id="PRGDIGH"/>
<name>S3CUD0_GLAL2</name>
<dbReference type="RefSeq" id="XP_008084527.1">
    <property type="nucleotide sequence ID" value="XM_008086336.1"/>
</dbReference>
<protein>
    <recommendedName>
        <fullName evidence="4">BTB domain-containing protein</fullName>
    </recommendedName>
</protein>
<dbReference type="KEGG" id="glz:GLAREA_09740"/>
<dbReference type="HOGENOM" id="CLU_628581_0_0_1"/>
<dbReference type="InterPro" id="IPR011333">
    <property type="entry name" value="SKP1/BTB/POZ_sf"/>
</dbReference>
<organism evidence="2 3">
    <name type="scientific">Glarea lozoyensis (strain ATCC 20868 / MF5171)</name>
    <dbReference type="NCBI Taxonomy" id="1116229"/>
    <lineage>
        <taxon>Eukaryota</taxon>
        <taxon>Fungi</taxon>
        <taxon>Dikarya</taxon>
        <taxon>Ascomycota</taxon>
        <taxon>Pezizomycotina</taxon>
        <taxon>Leotiomycetes</taxon>
        <taxon>Helotiales</taxon>
        <taxon>Helotiaceae</taxon>
        <taxon>Glarea</taxon>
    </lineage>
</organism>
<evidence type="ECO:0000313" key="3">
    <source>
        <dbReference type="Proteomes" id="UP000016922"/>
    </source>
</evidence>
<evidence type="ECO:0008006" key="4">
    <source>
        <dbReference type="Google" id="ProtNLM"/>
    </source>
</evidence>
<feature type="compositionally biased region" description="Low complexity" evidence="1">
    <location>
        <begin position="316"/>
        <end position="384"/>
    </location>
</feature>
<sequence>MAPETQIYDPDGDVTLVFDKEPHDILAGPKRKFDSNFVSTDAGEVSTEKEERQEREEIRMLVSSKHLALSSPVFRALLTGGLKEGEVLRSEGFVTFPLPEDDVHAFSLIMNIIHARNNSLPNEVSLSTLTSVAILVDKYRFYESVTPWARLWITKYDLKRPATVCKELTGWLCISWVFGLPDEFARATATAALHITSTGIYGTPRGKELSEALPIPASINTKLEETRQNAIKYVMVNLNSIQKRLATDTTLCTIGESNCVALMLGTMERSATVRGLWPFSESYIHSFNTLAHQVRMLDIRSLCGLQSKQEPSPDTSAAASNGSFGGSSSFYQTNSQNPRFPLSSSSSQSSPFLFSQSNSSSQSSPFSFSQNSSSSQSTLFSQNQPPQGRFGTPQRPQAPASKGHDIAGTVAEMIADVERWPVFAKGLDLKDFAVQQ</sequence>
<dbReference type="AlphaFoldDB" id="S3CUD0"/>
<dbReference type="OrthoDB" id="5326346at2759"/>
<dbReference type="EMBL" id="KE145368">
    <property type="protein sequence ID" value="EPE28619.1"/>
    <property type="molecule type" value="Genomic_DNA"/>
</dbReference>
<proteinExistence type="predicted"/>
<evidence type="ECO:0000313" key="2">
    <source>
        <dbReference type="EMBL" id="EPE28619.1"/>
    </source>
</evidence>